<dbReference type="PANTHER" id="PTHR12828:SF3">
    <property type="entry name" value="PROTEASOME MATURATION PROTEIN"/>
    <property type="match status" value="1"/>
</dbReference>
<dbReference type="HOGENOM" id="CLU_100687_0_1_1"/>
<evidence type="ECO:0000313" key="5">
    <source>
        <dbReference type="Proteomes" id="UP000009328"/>
    </source>
</evidence>
<feature type="compositionally biased region" description="Polar residues" evidence="3">
    <location>
        <begin position="8"/>
        <end position="25"/>
    </location>
</feature>
<dbReference type="EMBL" id="CAIF01000179">
    <property type="protein sequence ID" value="CCH45060.1"/>
    <property type="molecule type" value="Genomic_DNA"/>
</dbReference>
<dbReference type="GO" id="GO:0005737">
    <property type="term" value="C:cytoplasm"/>
    <property type="evidence" value="ECO:0007669"/>
    <property type="project" value="TreeGrafter"/>
</dbReference>
<evidence type="ECO:0000256" key="3">
    <source>
        <dbReference type="SAM" id="MobiDB-lite"/>
    </source>
</evidence>
<keyword evidence="1" id="KW-0143">Chaperone</keyword>
<gene>
    <name evidence="4" type="ORF">BN7_4638</name>
</gene>
<evidence type="ECO:0000256" key="1">
    <source>
        <dbReference type="ARBA" id="ARBA00023186"/>
    </source>
</evidence>
<dbReference type="GO" id="GO:0043248">
    <property type="term" value="P:proteasome assembly"/>
    <property type="evidence" value="ECO:0007669"/>
    <property type="project" value="InterPro"/>
</dbReference>
<keyword evidence="5" id="KW-1185">Reference proteome</keyword>
<dbReference type="STRING" id="1206466.K0KIL3"/>
<dbReference type="InterPro" id="IPR008012">
    <property type="entry name" value="Ump1"/>
</dbReference>
<dbReference type="GO" id="GO:0005634">
    <property type="term" value="C:nucleus"/>
    <property type="evidence" value="ECO:0007669"/>
    <property type="project" value="TreeGrafter"/>
</dbReference>
<feature type="region of interest" description="Disordered" evidence="3">
    <location>
        <begin position="1"/>
        <end position="31"/>
    </location>
</feature>
<sequence length="140" mass="16006">MSLKFIPESSQPNAVDSTKFGQSAPSAPGLQDILRSEEGPLSISSKINNRHPLENRIQNWEQTQHDLKLEQYRRIFGAAEPIKRTMELKIVESTDFTPSALGNNSNIHRDILLNKDTSIDWEDIYSGMFYYLFGIIELSY</sequence>
<dbReference type="InParanoid" id="K0KIL3"/>
<name>K0KIL3_WICCF</name>
<proteinExistence type="inferred from homology"/>
<dbReference type="eggNOG" id="KOG3061">
    <property type="taxonomic scope" value="Eukaryota"/>
</dbReference>
<dbReference type="FunCoup" id="K0KIL3">
    <property type="interactions" value="407"/>
</dbReference>
<dbReference type="AlphaFoldDB" id="K0KIL3"/>
<dbReference type="Proteomes" id="UP000009328">
    <property type="component" value="Unassembled WGS sequence"/>
</dbReference>
<evidence type="ECO:0000313" key="4">
    <source>
        <dbReference type="EMBL" id="CCH45060.1"/>
    </source>
</evidence>
<dbReference type="GO" id="GO:0000502">
    <property type="term" value="C:proteasome complex"/>
    <property type="evidence" value="ECO:0007669"/>
    <property type="project" value="UniProtKB-KW"/>
</dbReference>
<reference evidence="4 5" key="1">
    <citation type="journal article" date="2012" name="Eukaryot. Cell">
        <title>Draft genome sequence of Wickerhamomyces ciferrii NRRL Y-1031 F-60-10.</title>
        <authorList>
            <person name="Schneider J."/>
            <person name="Andrea H."/>
            <person name="Blom J."/>
            <person name="Jaenicke S."/>
            <person name="Ruckert C."/>
            <person name="Schorsch C."/>
            <person name="Szczepanowski R."/>
            <person name="Farwick M."/>
            <person name="Goesmann A."/>
            <person name="Puhler A."/>
            <person name="Schaffer S."/>
            <person name="Tauch A."/>
            <person name="Kohler T."/>
            <person name="Brinkrolf K."/>
        </authorList>
    </citation>
    <scope>NUCLEOTIDE SEQUENCE [LARGE SCALE GENOMIC DNA]</scope>
    <source>
        <strain evidence="5">ATCC 14091 / BCRC 22168 / CBS 111 / JCM 3599 / NBRC 0793 / NRRL Y-1031 F-60-10</strain>
    </source>
</reference>
<protein>
    <submittedName>
        <fullName evidence="4">Proteasome maturation factor UMP1</fullName>
    </submittedName>
</protein>
<accession>K0KIL3</accession>
<comment type="similarity">
    <text evidence="2">Belongs to the POMP/UMP1 family.</text>
</comment>
<comment type="caution">
    <text evidence="4">The sequence shown here is derived from an EMBL/GenBank/DDBJ whole genome shotgun (WGS) entry which is preliminary data.</text>
</comment>
<organism evidence="4 5">
    <name type="scientific">Wickerhamomyces ciferrii (strain ATCC 14091 / BCRC 22168 / CBS 111 / JCM 3599 / NBRC 0793 / NRRL Y-1031 F-60-10)</name>
    <name type="common">Yeast</name>
    <name type="synonym">Pichia ciferrii</name>
    <dbReference type="NCBI Taxonomy" id="1206466"/>
    <lineage>
        <taxon>Eukaryota</taxon>
        <taxon>Fungi</taxon>
        <taxon>Dikarya</taxon>
        <taxon>Ascomycota</taxon>
        <taxon>Saccharomycotina</taxon>
        <taxon>Saccharomycetes</taxon>
        <taxon>Phaffomycetales</taxon>
        <taxon>Wickerhamomycetaceae</taxon>
        <taxon>Wickerhamomyces</taxon>
    </lineage>
</organism>
<keyword evidence="4" id="KW-0647">Proteasome</keyword>
<dbReference type="Pfam" id="PF05348">
    <property type="entry name" value="UMP1"/>
    <property type="match status" value="1"/>
</dbReference>
<evidence type="ECO:0000256" key="2">
    <source>
        <dbReference type="ARBA" id="ARBA00043974"/>
    </source>
</evidence>
<dbReference type="PANTHER" id="PTHR12828">
    <property type="entry name" value="PROTEASOME MATURATION PROTEIN UMP1"/>
    <property type="match status" value="1"/>
</dbReference>